<protein>
    <recommendedName>
        <fullName evidence="4">HEAT repeats</fullName>
    </recommendedName>
</protein>
<evidence type="ECO:0000313" key="3">
    <source>
        <dbReference type="Proteomes" id="UP000233387"/>
    </source>
</evidence>
<dbReference type="AlphaFoldDB" id="A0A2N3II49"/>
<organism evidence="2 3">
    <name type="scientific">Raineya orbicola</name>
    <dbReference type="NCBI Taxonomy" id="2016530"/>
    <lineage>
        <taxon>Bacteria</taxon>
        <taxon>Pseudomonadati</taxon>
        <taxon>Bacteroidota</taxon>
        <taxon>Cytophagia</taxon>
        <taxon>Cytophagales</taxon>
        <taxon>Raineyaceae</taxon>
        <taxon>Raineya</taxon>
    </lineage>
</organism>
<accession>A0A2N3II49</accession>
<evidence type="ECO:0000256" key="1">
    <source>
        <dbReference type="SAM" id="MobiDB-lite"/>
    </source>
</evidence>
<feature type="region of interest" description="Disordered" evidence="1">
    <location>
        <begin position="257"/>
        <end position="279"/>
    </location>
</feature>
<evidence type="ECO:0008006" key="4">
    <source>
        <dbReference type="Google" id="ProtNLM"/>
    </source>
</evidence>
<sequence length="279" mass="32339">MQFQYSIVQELYGNDYRIAREVIQEIRQLGSAVEQDLLAILDDAFQNADYYETLPSDEGRFAPLHAVLLLREIRSGKVCKKILQMLQGDIWDIDRLFHPDFLTEEIWTYICHLGHQDLDACKSILFEGNADVYARTAISTGLAQMALHYPEKRESIKKIYKKILDFILAEESLEILADEEGIFGDEPDFEADIEFISNFACDLLDADFKEFQTELDSLFENGLIDEEILEETNAVFKKNPLSYKSIEEFYLEMEKSAQSALEEVDEEENDEPKIKKMKE</sequence>
<keyword evidence="3" id="KW-1185">Reference proteome</keyword>
<dbReference type="Proteomes" id="UP000233387">
    <property type="component" value="Unassembled WGS sequence"/>
</dbReference>
<reference evidence="2 3" key="1">
    <citation type="submission" date="2017-06" db="EMBL/GenBank/DDBJ databases">
        <title>Raineya orbicola gen. nov., sp. nov. a slightly thermophilic bacterium of the phylum Bacteroidetes and the description of Raineyaceae fam. nov.</title>
        <authorList>
            <person name="Albuquerque L."/>
            <person name="Polonia A.R.M."/>
            <person name="Barroso C."/>
            <person name="Froufe H.J.C."/>
            <person name="Lage O."/>
            <person name="Lobo-Da-Cunha A."/>
            <person name="Egas C."/>
            <person name="Da Costa M.S."/>
        </authorList>
    </citation>
    <scope>NUCLEOTIDE SEQUENCE [LARGE SCALE GENOMIC DNA]</scope>
    <source>
        <strain evidence="2 3">SPSPC-11</strain>
    </source>
</reference>
<dbReference type="OrthoDB" id="1523632at2"/>
<proteinExistence type="predicted"/>
<dbReference type="RefSeq" id="WP_101358191.1">
    <property type="nucleotide sequence ID" value="NZ_NKXO01000012.1"/>
</dbReference>
<dbReference type="EMBL" id="NKXO01000012">
    <property type="protein sequence ID" value="PKQ69987.1"/>
    <property type="molecule type" value="Genomic_DNA"/>
</dbReference>
<name>A0A2N3II49_9BACT</name>
<evidence type="ECO:0000313" key="2">
    <source>
        <dbReference type="EMBL" id="PKQ69987.1"/>
    </source>
</evidence>
<comment type="caution">
    <text evidence="2">The sequence shown here is derived from an EMBL/GenBank/DDBJ whole genome shotgun (WGS) entry which is preliminary data.</text>
</comment>
<gene>
    <name evidence="2" type="ORF">Rain11_0924</name>
</gene>